<evidence type="ECO:0000256" key="1">
    <source>
        <dbReference type="ARBA" id="ARBA00022691"/>
    </source>
</evidence>
<gene>
    <name evidence="6" type="ORF">S12H4_28135</name>
</gene>
<dbReference type="InterPro" id="IPR006638">
    <property type="entry name" value="Elp3/MiaA/NifB-like_rSAM"/>
</dbReference>
<dbReference type="SFLD" id="SFLDS00029">
    <property type="entry name" value="Radical_SAM"/>
    <property type="match status" value="1"/>
</dbReference>
<dbReference type="Gene3D" id="3.20.20.70">
    <property type="entry name" value="Aldolase class I"/>
    <property type="match status" value="1"/>
</dbReference>
<proteinExistence type="predicted"/>
<dbReference type="PANTHER" id="PTHR11228:SF7">
    <property type="entry name" value="PQQA PEPTIDE CYCLASE"/>
    <property type="match status" value="1"/>
</dbReference>
<keyword evidence="1" id="KW-0949">S-adenosyl-L-methionine</keyword>
<dbReference type="PROSITE" id="PS51918">
    <property type="entry name" value="RADICAL_SAM"/>
    <property type="match status" value="1"/>
</dbReference>
<dbReference type="InterPro" id="IPR050377">
    <property type="entry name" value="Radical_SAM_PqqE_MftC-like"/>
</dbReference>
<feature type="domain" description="Radical SAM core" evidence="5">
    <location>
        <begin position="23"/>
        <end position="245"/>
    </location>
</feature>
<feature type="non-terminal residue" evidence="6">
    <location>
        <position position="268"/>
    </location>
</feature>
<dbReference type="InterPro" id="IPR013785">
    <property type="entry name" value="Aldolase_TIM"/>
</dbReference>
<dbReference type="InterPro" id="IPR058240">
    <property type="entry name" value="rSAM_sf"/>
</dbReference>
<dbReference type="EMBL" id="BARW01016116">
    <property type="protein sequence ID" value="GAJ01901.1"/>
    <property type="molecule type" value="Genomic_DNA"/>
</dbReference>
<keyword evidence="4" id="KW-0411">Iron-sulfur</keyword>
<keyword evidence="3" id="KW-0408">Iron</keyword>
<dbReference type="SMART" id="SM00729">
    <property type="entry name" value="Elp3"/>
    <property type="match status" value="1"/>
</dbReference>
<dbReference type="PANTHER" id="PTHR11228">
    <property type="entry name" value="RADICAL SAM DOMAIN PROTEIN"/>
    <property type="match status" value="1"/>
</dbReference>
<accession>X1UPR7</accession>
<reference evidence="6" key="1">
    <citation type="journal article" date="2014" name="Front. Microbiol.">
        <title>High frequency of phylogenetically diverse reductive dehalogenase-homologous genes in deep subseafloor sedimentary metagenomes.</title>
        <authorList>
            <person name="Kawai M."/>
            <person name="Futagami T."/>
            <person name="Toyoda A."/>
            <person name="Takaki Y."/>
            <person name="Nishi S."/>
            <person name="Hori S."/>
            <person name="Arai W."/>
            <person name="Tsubouchi T."/>
            <person name="Morono Y."/>
            <person name="Uchiyama I."/>
            <person name="Ito T."/>
            <person name="Fujiyama A."/>
            <person name="Inagaki F."/>
            <person name="Takami H."/>
        </authorList>
    </citation>
    <scope>NUCLEOTIDE SEQUENCE</scope>
    <source>
        <strain evidence="6">Expedition CK06-06</strain>
    </source>
</reference>
<keyword evidence="2" id="KW-0479">Metal-binding</keyword>
<name>X1UPR7_9ZZZZ</name>
<evidence type="ECO:0000259" key="5">
    <source>
        <dbReference type="PROSITE" id="PS51918"/>
    </source>
</evidence>
<dbReference type="InterPro" id="IPR007197">
    <property type="entry name" value="rSAM"/>
</dbReference>
<protein>
    <recommendedName>
        <fullName evidence="5">Radical SAM core domain-containing protein</fullName>
    </recommendedName>
</protein>
<sequence>MTVKKGKIQGLSHSDAAEKFNWPKSGVPRSCEITVNYACNAKCLFCYNPMYAEELQSKEVPFKRVAEILYANVKKGYWVAYLIGGEPTVREDLPKIAALARKIGFPCVQVMTNGINLADKGYARLLVESGANLFRVSIHGPDEKIHDRMVDVPGAFKKTIKAIRNLKRLGVQVGVNFVITALNYKSFPRFMKMMLCDYDVRHFCIVHGHYRGVMEVNRELLKIPMTDTAPYIRDGLEIFKAHNIQIVERMLSNFTPCVLPGYEHLMAE</sequence>
<organism evidence="6">
    <name type="scientific">marine sediment metagenome</name>
    <dbReference type="NCBI Taxonomy" id="412755"/>
    <lineage>
        <taxon>unclassified sequences</taxon>
        <taxon>metagenomes</taxon>
        <taxon>ecological metagenomes</taxon>
    </lineage>
</organism>
<evidence type="ECO:0000256" key="3">
    <source>
        <dbReference type="ARBA" id="ARBA00023004"/>
    </source>
</evidence>
<dbReference type="GO" id="GO:0051536">
    <property type="term" value="F:iron-sulfur cluster binding"/>
    <property type="evidence" value="ECO:0007669"/>
    <property type="project" value="UniProtKB-KW"/>
</dbReference>
<dbReference type="CDD" id="cd01335">
    <property type="entry name" value="Radical_SAM"/>
    <property type="match status" value="1"/>
</dbReference>
<comment type="caution">
    <text evidence="6">The sequence shown here is derived from an EMBL/GenBank/DDBJ whole genome shotgun (WGS) entry which is preliminary data.</text>
</comment>
<dbReference type="GO" id="GO:0003824">
    <property type="term" value="F:catalytic activity"/>
    <property type="evidence" value="ECO:0007669"/>
    <property type="project" value="InterPro"/>
</dbReference>
<dbReference type="AlphaFoldDB" id="X1UPR7"/>
<dbReference type="Pfam" id="PF04055">
    <property type="entry name" value="Radical_SAM"/>
    <property type="match status" value="1"/>
</dbReference>
<evidence type="ECO:0000256" key="4">
    <source>
        <dbReference type="ARBA" id="ARBA00023014"/>
    </source>
</evidence>
<evidence type="ECO:0000256" key="2">
    <source>
        <dbReference type="ARBA" id="ARBA00022723"/>
    </source>
</evidence>
<dbReference type="SFLD" id="SFLDG01067">
    <property type="entry name" value="SPASM/twitch_domain_containing"/>
    <property type="match status" value="1"/>
</dbReference>
<dbReference type="GO" id="GO:0046872">
    <property type="term" value="F:metal ion binding"/>
    <property type="evidence" value="ECO:0007669"/>
    <property type="project" value="UniProtKB-KW"/>
</dbReference>
<dbReference type="SUPFAM" id="SSF102114">
    <property type="entry name" value="Radical SAM enzymes"/>
    <property type="match status" value="1"/>
</dbReference>
<evidence type="ECO:0000313" key="6">
    <source>
        <dbReference type="EMBL" id="GAJ01901.1"/>
    </source>
</evidence>